<accession>L7VM05</accession>
<evidence type="ECO:0000313" key="3">
    <source>
        <dbReference type="Proteomes" id="UP000011220"/>
    </source>
</evidence>
<keyword evidence="1" id="KW-1133">Transmembrane helix</keyword>
<feature type="transmembrane region" description="Helical" evidence="1">
    <location>
        <begin position="12"/>
        <end position="30"/>
    </location>
</feature>
<dbReference type="EMBL" id="CP004044">
    <property type="protein sequence ID" value="AGC67639.1"/>
    <property type="molecule type" value="Genomic_DNA"/>
</dbReference>
<dbReference type="KEGG" id="csd:Clst_0590"/>
<sequence length="39" mass="4627">MGDYYDKGFGGWEWIIIIILLIIIFCPDIFGPKRYIDKC</sequence>
<keyword evidence="3" id="KW-1185">Reference proteome</keyword>
<proteinExistence type="predicted"/>
<dbReference type="AlphaFoldDB" id="L7VM05"/>
<gene>
    <name evidence="2" type="ordered locus">Cst_c06210</name>
</gene>
<dbReference type="KEGG" id="css:Cst_c06210"/>
<dbReference type="PATRIC" id="fig|1121335.3.peg.603"/>
<dbReference type="STRING" id="1121335.Cst_c06210"/>
<keyword evidence="1" id="KW-0472">Membrane</keyword>
<dbReference type="Proteomes" id="UP000011220">
    <property type="component" value="Chromosome"/>
</dbReference>
<protein>
    <submittedName>
        <fullName evidence="2">Uncharacterized protein</fullName>
    </submittedName>
</protein>
<evidence type="ECO:0000256" key="1">
    <source>
        <dbReference type="SAM" id="Phobius"/>
    </source>
</evidence>
<name>L7VM05_THES1</name>
<organism evidence="2 3">
    <name type="scientific">Thermoclostridium stercorarium (strain ATCC 35414 / DSM 8532 / NCIMB 11754)</name>
    <name type="common">Clostridium stercorarium</name>
    <dbReference type="NCBI Taxonomy" id="1121335"/>
    <lineage>
        <taxon>Bacteria</taxon>
        <taxon>Bacillati</taxon>
        <taxon>Bacillota</taxon>
        <taxon>Clostridia</taxon>
        <taxon>Eubacteriales</taxon>
        <taxon>Oscillospiraceae</taxon>
        <taxon>Thermoclostridium</taxon>
    </lineage>
</organism>
<reference evidence="2 3" key="1">
    <citation type="journal article" date="2013" name="Genome Announc.">
        <title>Complete genome sequence of Clostridium stercorarium subsp. stercorarium strain DSM 8532, a thermophilic degrader of plant cell wall fibers.</title>
        <authorList>
            <person name="Poehlein A."/>
            <person name="Zverlov V.V."/>
            <person name="Daniel R."/>
            <person name="Schwarz W.H."/>
            <person name="Liebl W."/>
        </authorList>
    </citation>
    <scope>NUCLEOTIDE SEQUENCE [LARGE SCALE GENOMIC DNA]</scope>
    <source>
        <strain evidence="3">ATCC 35414 / DSM 8532 / NCIMB 11754</strain>
    </source>
</reference>
<evidence type="ECO:0000313" key="2">
    <source>
        <dbReference type="EMBL" id="AGC67639.1"/>
    </source>
</evidence>
<keyword evidence="1" id="KW-0812">Transmembrane</keyword>